<dbReference type="InterPro" id="IPR041679">
    <property type="entry name" value="DNA2/NAM7-like_C"/>
</dbReference>
<dbReference type="PANTHER" id="PTHR10887:SF495">
    <property type="entry name" value="HELICASE SENATAXIN ISOFORM X1-RELATED"/>
    <property type="match status" value="1"/>
</dbReference>
<keyword evidence="1" id="KW-0862">Zinc</keyword>
<dbReference type="OrthoDB" id="4847148at2759"/>
<accession>A0A4U6XQ90</accession>
<dbReference type="InterPro" id="IPR036875">
    <property type="entry name" value="Znf_CCHC_sf"/>
</dbReference>
<dbReference type="InterPro" id="IPR041677">
    <property type="entry name" value="DNA2/NAM7_AAA_11"/>
</dbReference>
<evidence type="ECO:0000313" key="4">
    <source>
        <dbReference type="Proteomes" id="UP000310108"/>
    </source>
</evidence>
<gene>
    <name evidence="3" type="primary">smg-2</name>
    <name evidence="3" type="ORF">CTA1_3080</name>
</gene>
<dbReference type="Gene3D" id="3.40.50.300">
    <property type="entry name" value="P-loop containing nucleotide triphosphate hydrolases"/>
    <property type="match status" value="2"/>
</dbReference>
<keyword evidence="4" id="KW-1185">Reference proteome</keyword>
<dbReference type="SUPFAM" id="SSF57756">
    <property type="entry name" value="Retrovirus zinc finger-like domains"/>
    <property type="match status" value="2"/>
</dbReference>
<dbReference type="Gene3D" id="4.10.60.10">
    <property type="entry name" value="Zinc finger, CCHC-type"/>
    <property type="match status" value="1"/>
</dbReference>
<dbReference type="Pfam" id="PF13087">
    <property type="entry name" value="AAA_12"/>
    <property type="match status" value="1"/>
</dbReference>
<proteinExistence type="predicted"/>
<sequence>MRLYSLDFEVKSVTRALAPDRDTSYQYFDEEKAQGEIKEMGTEAGKENLKGRVRQFLAAYQLKRMGCDLNQQNKKIRSKRIRSTNVSADTAAIAYYQAHIDKYRDLQSLLAISERDGSLSDDQLREVRTLVKEVFHDMLSDFKGIICTTSVASANLTVRRFRAELVFTDEAARQSELGSLISVAHYQPHAWFFLGDTAQLKPYVGEDSKATDNPFIRQMSVSLIERAVLAGVELGWLNITHRLRGSLCPLSSKIHYGDNMRIAGSPHWKWPPSTVAFATEVTKLLGPSANMLYSSRVVVQFPFASATPAGTSSKNITHVRWVLDQVKKMLQNSALTEIDSKRMASILILPLYKAQVDLYREKLHNERIQKRISDEDFRRIEVRTLDSAQGEERDVVIVDYVQTHKAGFCMDPNRNCLATTRAKQCEILIINAGMTNSPQAKNSKIGQILAEAAERGIILKVLSCSNCEDPSHKDDECDQKFESKRCNWCNEIGHSRATCPKVQCRNCRGLGHVEPNCPNPKLCQQCGQQAMAGHRKTCLGKRICSVCWECHTGDPCNACAHCRKKGHKASGCFLNPASKKKPKHRPLKCYCCAELGHKAGDCPNKPPRLG</sequence>
<dbReference type="SMART" id="SM00343">
    <property type="entry name" value="ZnF_C2HC"/>
    <property type="match status" value="5"/>
</dbReference>
<dbReference type="SUPFAM" id="SSF52540">
    <property type="entry name" value="P-loop containing nucleoside triphosphate hydrolases"/>
    <property type="match status" value="1"/>
</dbReference>
<feature type="domain" description="CCHC-type" evidence="2">
    <location>
        <begin position="588"/>
        <end position="604"/>
    </location>
</feature>
<evidence type="ECO:0000259" key="2">
    <source>
        <dbReference type="PROSITE" id="PS50158"/>
    </source>
</evidence>
<dbReference type="EMBL" id="PJEX01000032">
    <property type="protein sequence ID" value="TKW57952.1"/>
    <property type="molecule type" value="Genomic_DNA"/>
</dbReference>
<keyword evidence="1" id="KW-0479">Metal-binding</keyword>
<dbReference type="Pfam" id="PF13086">
    <property type="entry name" value="AAA_11"/>
    <property type="match status" value="1"/>
</dbReference>
<dbReference type="GO" id="GO:0008270">
    <property type="term" value="F:zinc ion binding"/>
    <property type="evidence" value="ECO:0007669"/>
    <property type="project" value="UniProtKB-KW"/>
</dbReference>
<dbReference type="InterPro" id="IPR045055">
    <property type="entry name" value="DNA2/NAM7-like"/>
</dbReference>
<dbReference type="GO" id="GO:0003676">
    <property type="term" value="F:nucleic acid binding"/>
    <property type="evidence" value="ECO:0007669"/>
    <property type="project" value="InterPro"/>
</dbReference>
<organism evidence="3 4">
    <name type="scientific">Colletotrichum tanaceti</name>
    <dbReference type="NCBI Taxonomy" id="1306861"/>
    <lineage>
        <taxon>Eukaryota</taxon>
        <taxon>Fungi</taxon>
        <taxon>Dikarya</taxon>
        <taxon>Ascomycota</taxon>
        <taxon>Pezizomycotina</taxon>
        <taxon>Sordariomycetes</taxon>
        <taxon>Hypocreomycetidae</taxon>
        <taxon>Glomerellales</taxon>
        <taxon>Glomerellaceae</taxon>
        <taxon>Colletotrichum</taxon>
        <taxon>Colletotrichum destructivum species complex</taxon>
    </lineage>
</organism>
<dbReference type="AlphaFoldDB" id="A0A4U6XQ90"/>
<dbReference type="STRING" id="1306861.A0A4U6XQ90"/>
<reference evidence="3 4" key="1">
    <citation type="journal article" date="2019" name="PLoS ONE">
        <title>Comparative genome analysis indicates high evolutionary potential of pathogenicity genes in Colletotrichum tanaceti.</title>
        <authorList>
            <person name="Lelwala R.V."/>
            <person name="Korhonen P.K."/>
            <person name="Young N.D."/>
            <person name="Scott J.B."/>
            <person name="Ades P.A."/>
            <person name="Gasser R.B."/>
            <person name="Taylor P.W.J."/>
        </authorList>
    </citation>
    <scope>NUCLEOTIDE SEQUENCE [LARGE SCALE GENOMIC DNA]</scope>
    <source>
        <strain evidence="3">BRIP57314</strain>
    </source>
</reference>
<dbReference type="InterPro" id="IPR027417">
    <property type="entry name" value="P-loop_NTPase"/>
</dbReference>
<evidence type="ECO:0000313" key="3">
    <source>
        <dbReference type="EMBL" id="TKW57952.1"/>
    </source>
</evidence>
<keyword evidence="1" id="KW-0863">Zinc-finger</keyword>
<name>A0A4U6XQ90_9PEZI</name>
<protein>
    <submittedName>
        <fullName evidence="3">Regulator of nonsense transcripts 1</fullName>
    </submittedName>
</protein>
<dbReference type="InterPro" id="IPR001878">
    <property type="entry name" value="Znf_CCHC"/>
</dbReference>
<dbReference type="GO" id="GO:0004386">
    <property type="term" value="F:helicase activity"/>
    <property type="evidence" value="ECO:0007669"/>
    <property type="project" value="InterPro"/>
</dbReference>
<comment type="caution">
    <text evidence="3">The sequence shown here is derived from an EMBL/GenBank/DDBJ whole genome shotgun (WGS) entry which is preliminary data.</text>
</comment>
<dbReference type="PROSITE" id="PS50158">
    <property type="entry name" value="ZF_CCHC"/>
    <property type="match status" value="1"/>
</dbReference>
<dbReference type="PANTHER" id="PTHR10887">
    <property type="entry name" value="DNA2/NAM7 HELICASE FAMILY"/>
    <property type="match status" value="1"/>
</dbReference>
<dbReference type="Proteomes" id="UP000310108">
    <property type="component" value="Unassembled WGS sequence"/>
</dbReference>
<evidence type="ECO:0000256" key="1">
    <source>
        <dbReference type="PROSITE-ProRule" id="PRU00047"/>
    </source>
</evidence>